<comment type="caution">
    <text evidence="2">The sequence shown here is derived from an EMBL/GenBank/DDBJ whole genome shotgun (WGS) entry which is preliminary data.</text>
</comment>
<evidence type="ECO:0000313" key="3">
    <source>
        <dbReference type="Proteomes" id="UP000321058"/>
    </source>
</evidence>
<dbReference type="OrthoDB" id="7375759at2"/>
<evidence type="ECO:0000313" key="2">
    <source>
        <dbReference type="EMBL" id="GEP54286.1"/>
    </source>
</evidence>
<proteinExistence type="predicted"/>
<dbReference type="PROSITE" id="PS51257">
    <property type="entry name" value="PROKAR_LIPOPROTEIN"/>
    <property type="match status" value="1"/>
</dbReference>
<name>A0A512N5N4_9HYPH</name>
<evidence type="ECO:0008006" key="4">
    <source>
        <dbReference type="Google" id="ProtNLM"/>
    </source>
</evidence>
<keyword evidence="3" id="KW-1185">Reference proteome</keyword>
<reference evidence="2 3" key="1">
    <citation type="submission" date="2019-07" db="EMBL/GenBank/DDBJ databases">
        <title>Whole genome shotgun sequence of Reyranella soli NBRC 108950.</title>
        <authorList>
            <person name="Hosoyama A."/>
            <person name="Uohara A."/>
            <person name="Ohji S."/>
            <person name="Ichikawa N."/>
        </authorList>
    </citation>
    <scope>NUCLEOTIDE SEQUENCE [LARGE SCALE GENOMIC DNA]</scope>
    <source>
        <strain evidence="2 3">NBRC 108950</strain>
    </source>
</reference>
<accession>A0A512N5N4</accession>
<gene>
    <name evidence="2" type="ORF">RSO01_14520</name>
</gene>
<dbReference type="Proteomes" id="UP000321058">
    <property type="component" value="Unassembled WGS sequence"/>
</dbReference>
<keyword evidence="1" id="KW-0732">Signal</keyword>
<protein>
    <recommendedName>
        <fullName evidence="4">Lipoprotein</fullName>
    </recommendedName>
</protein>
<dbReference type="RefSeq" id="WP_147147691.1">
    <property type="nucleotide sequence ID" value="NZ_BKAJ01000029.1"/>
</dbReference>
<dbReference type="AlphaFoldDB" id="A0A512N5N4"/>
<evidence type="ECO:0000256" key="1">
    <source>
        <dbReference type="SAM" id="SignalP"/>
    </source>
</evidence>
<feature type="chain" id="PRO_5022205247" description="Lipoprotein" evidence="1">
    <location>
        <begin position="18"/>
        <end position="133"/>
    </location>
</feature>
<feature type="signal peptide" evidence="1">
    <location>
        <begin position="1"/>
        <end position="17"/>
    </location>
</feature>
<organism evidence="2 3">
    <name type="scientific">Reyranella soli</name>
    <dbReference type="NCBI Taxonomy" id="1230389"/>
    <lineage>
        <taxon>Bacteria</taxon>
        <taxon>Pseudomonadati</taxon>
        <taxon>Pseudomonadota</taxon>
        <taxon>Alphaproteobacteria</taxon>
        <taxon>Hyphomicrobiales</taxon>
        <taxon>Reyranellaceae</taxon>
        <taxon>Reyranella</taxon>
    </lineage>
</organism>
<sequence length="133" mass="14807">MRAVVALSLLWLAAACAGQTNQEFDMRLREMAGSNERSLLGGMGRIPDNTYQLDEETKILQWRWDTSYITGGWAPTYQRVGWGLWMPIGGFPPTLVRQGCIVEWTVTKGSTQSYRWQGSGCNTVTIHATPPPG</sequence>
<dbReference type="EMBL" id="BKAJ01000029">
    <property type="protein sequence ID" value="GEP54286.1"/>
    <property type="molecule type" value="Genomic_DNA"/>
</dbReference>